<protein>
    <submittedName>
        <fullName evidence="2">Uncharacterized protein</fullName>
    </submittedName>
</protein>
<accession>A0A2P2BTH0</accession>
<evidence type="ECO:0000256" key="1">
    <source>
        <dbReference type="SAM" id="Phobius"/>
    </source>
</evidence>
<proteinExistence type="predicted"/>
<keyword evidence="1" id="KW-0472">Membrane</keyword>
<gene>
    <name evidence="2" type="ORF">FRIFI_2135</name>
</gene>
<dbReference type="AlphaFoldDB" id="A0A2P2BTH0"/>
<keyword evidence="1" id="KW-1133">Transmembrane helix</keyword>
<keyword evidence="3" id="KW-1185">Reference proteome</keyword>
<organism evidence="2 3">
    <name type="scientific">Romboutsia hominis</name>
    <dbReference type="NCBI Taxonomy" id="1507512"/>
    <lineage>
        <taxon>Bacteria</taxon>
        <taxon>Bacillati</taxon>
        <taxon>Bacillota</taxon>
        <taxon>Clostridia</taxon>
        <taxon>Peptostreptococcales</taxon>
        <taxon>Peptostreptococcaceae</taxon>
        <taxon>Romboutsia</taxon>
    </lineage>
</organism>
<name>A0A2P2BTH0_9FIRM</name>
<feature type="transmembrane region" description="Helical" evidence="1">
    <location>
        <begin position="6"/>
        <end position="24"/>
    </location>
</feature>
<dbReference type="EMBL" id="LN650648">
    <property type="protein sequence ID" value="CEI73663.1"/>
    <property type="molecule type" value="Genomic_DNA"/>
</dbReference>
<reference evidence="2 3" key="1">
    <citation type="submission" date="2014-09" db="EMBL/GenBank/DDBJ databases">
        <authorList>
            <person name="Hornung B.V."/>
        </authorList>
    </citation>
    <scope>NUCLEOTIDE SEQUENCE [LARGE SCALE GENOMIC DNA]</scope>
    <source>
        <strain evidence="2 3">FRIFI</strain>
    </source>
</reference>
<keyword evidence="1" id="KW-0812">Transmembrane</keyword>
<sequence length="138" mass="16129">MVELVVCISIMILVSTLYFFYDNLDKYYINSFTKQLAVDIRYVRRVNMLGDLSTYIYYDLNNENKSYILKSKGEIKKEVSLPNETKIEYGESKIIFRTDGSPDRRGQTIRVYKGNIKKEITIVPISGRVLLKEGKYET</sequence>
<evidence type="ECO:0000313" key="3">
    <source>
        <dbReference type="Proteomes" id="UP000245695"/>
    </source>
</evidence>
<dbReference type="KEGG" id="rhom:FRIFI_2135"/>
<dbReference type="Proteomes" id="UP000245695">
    <property type="component" value="Chromosome 1"/>
</dbReference>
<evidence type="ECO:0000313" key="2">
    <source>
        <dbReference type="EMBL" id="CEI73663.1"/>
    </source>
</evidence>